<name>A0A2N5S080_9BASI</name>
<reference evidence="7 8" key="1">
    <citation type="submission" date="2017-11" db="EMBL/GenBank/DDBJ databases">
        <title>De novo assembly and phasing of dikaryotic genomes from two isolates of Puccinia coronata f. sp. avenae, the causal agent of oat crown rust.</title>
        <authorList>
            <person name="Miller M.E."/>
            <person name="Zhang Y."/>
            <person name="Omidvar V."/>
            <person name="Sperschneider J."/>
            <person name="Schwessinger B."/>
            <person name="Raley C."/>
            <person name="Palmer J.M."/>
            <person name="Garnica D."/>
            <person name="Upadhyaya N."/>
            <person name="Rathjen J."/>
            <person name="Taylor J.M."/>
            <person name="Park R.F."/>
            <person name="Dodds P.N."/>
            <person name="Hirsch C.D."/>
            <person name="Kianian S.F."/>
            <person name="Figueroa M."/>
        </authorList>
    </citation>
    <scope>NUCLEOTIDE SEQUENCE [LARGE SCALE GENOMIC DNA]</scope>
    <source>
        <strain evidence="7">12SD80</strain>
    </source>
</reference>
<feature type="compositionally biased region" description="Pro residues" evidence="6">
    <location>
        <begin position="28"/>
        <end position="39"/>
    </location>
</feature>
<dbReference type="PANTHER" id="PTHR11988">
    <property type="entry name" value="THYROTROPH EMBRYONIC FACTOR RELATED"/>
    <property type="match status" value="1"/>
</dbReference>
<gene>
    <name evidence="7" type="ORF">PCASD_24150</name>
</gene>
<dbReference type="AlphaFoldDB" id="A0A2N5S080"/>
<evidence type="ECO:0000256" key="3">
    <source>
        <dbReference type="ARBA" id="ARBA00023125"/>
    </source>
</evidence>
<organism evidence="7 8">
    <name type="scientific">Puccinia coronata f. sp. avenae</name>
    <dbReference type="NCBI Taxonomy" id="200324"/>
    <lineage>
        <taxon>Eukaryota</taxon>
        <taxon>Fungi</taxon>
        <taxon>Dikarya</taxon>
        <taxon>Basidiomycota</taxon>
        <taxon>Pucciniomycotina</taxon>
        <taxon>Pucciniomycetes</taxon>
        <taxon>Pucciniales</taxon>
        <taxon>Pucciniaceae</taxon>
        <taxon>Puccinia</taxon>
    </lineage>
</organism>
<evidence type="ECO:0000256" key="2">
    <source>
        <dbReference type="ARBA" id="ARBA00023015"/>
    </source>
</evidence>
<evidence type="ECO:0000313" key="7">
    <source>
        <dbReference type="EMBL" id="PLW06633.1"/>
    </source>
</evidence>
<evidence type="ECO:0000256" key="5">
    <source>
        <dbReference type="ARBA" id="ARBA00023242"/>
    </source>
</evidence>
<keyword evidence="4" id="KW-0804">Transcription</keyword>
<sequence length="496" mass="56214">MVLATLSDLPAELVNRIIHHVFYDSNPPSNPNIPRPTCTPSPDHHALDHTEINGPKRKPRPHDERIIPRSRSPKKYHEPVSWPKGLPFNPLVSLSLVNHTFRLCAQELLFKNVALQDTRTNNMFLKSLTSVPADEDHSARKRQKRGQHLGRLSQYVQSLQFKWGGKRSTGKTGASLFCKILQNCPLLENLLICNKIPLANKELILEALARNPSIKDIVIFNVNELERDNSIFQWQADEVVTRLFSHWNGLETIELWGLTGWASNARNAPPKTLPALNCAIRTVILMNHNCNELTFSNLLKSCGESVRTLQITGSHLNLKPGAFGRVLRDSTSFNLECLAILEPSCWEHTVNDLHREKPDDVANVLDIAFDSPTALKNLKTLSFYGRYMATDQLFARLPKSLVKLAWEQCKLTAPPFIEALASSTDDKGSLPNLMCCSVRTHRGWDVKDEMTVRKILEKMRGGCFHLLRHRGYGSPSSTDSDRSRSYLHDPYDNWEE</sequence>
<dbReference type="GO" id="GO:0005634">
    <property type="term" value="C:nucleus"/>
    <property type="evidence" value="ECO:0007669"/>
    <property type="project" value="UniProtKB-SubCell"/>
</dbReference>
<keyword evidence="5" id="KW-0539">Nucleus</keyword>
<dbReference type="Proteomes" id="UP000235392">
    <property type="component" value="Unassembled WGS sequence"/>
</dbReference>
<dbReference type="EMBL" id="PGCI01001201">
    <property type="protein sequence ID" value="PLW06633.1"/>
    <property type="molecule type" value="Genomic_DNA"/>
</dbReference>
<dbReference type="PANTHER" id="PTHR11988:SF27">
    <property type="entry name" value="GH27708P"/>
    <property type="match status" value="1"/>
</dbReference>
<keyword evidence="3" id="KW-0238">DNA-binding</keyword>
<comment type="caution">
    <text evidence="7">The sequence shown here is derived from an EMBL/GenBank/DDBJ whole genome shotgun (WGS) entry which is preliminary data.</text>
</comment>
<accession>A0A2N5S080</accession>
<proteinExistence type="predicted"/>
<keyword evidence="2" id="KW-0805">Transcription regulation</keyword>
<feature type="compositionally biased region" description="Basic and acidic residues" evidence="6">
    <location>
        <begin position="42"/>
        <end position="51"/>
    </location>
</feature>
<evidence type="ECO:0000256" key="4">
    <source>
        <dbReference type="ARBA" id="ARBA00023163"/>
    </source>
</evidence>
<feature type="compositionally biased region" description="Basic and acidic residues" evidence="6">
    <location>
        <begin position="479"/>
        <end position="496"/>
    </location>
</feature>
<comment type="subcellular location">
    <subcellularLocation>
        <location evidence="1">Nucleus</location>
    </subcellularLocation>
</comment>
<feature type="region of interest" description="Disordered" evidence="6">
    <location>
        <begin position="25"/>
        <end position="80"/>
    </location>
</feature>
<evidence type="ECO:0000313" key="8">
    <source>
        <dbReference type="Proteomes" id="UP000235392"/>
    </source>
</evidence>
<evidence type="ECO:0000256" key="1">
    <source>
        <dbReference type="ARBA" id="ARBA00004123"/>
    </source>
</evidence>
<dbReference type="GO" id="GO:0000981">
    <property type="term" value="F:DNA-binding transcription factor activity, RNA polymerase II-specific"/>
    <property type="evidence" value="ECO:0007669"/>
    <property type="project" value="TreeGrafter"/>
</dbReference>
<evidence type="ECO:0008006" key="9">
    <source>
        <dbReference type="Google" id="ProtNLM"/>
    </source>
</evidence>
<feature type="region of interest" description="Disordered" evidence="6">
    <location>
        <begin position="472"/>
        <end position="496"/>
    </location>
</feature>
<evidence type="ECO:0000256" key="6">
    <source>
        <dbReference type="SAM" id="MobiDB-lite"/>
    </source>
</evidence>
<protein>
    <recommendedName>
        <fullName evidence="9">F-box domain-containing protein</fullName>
    </recommendedName>
</protein>
<dbReference type="InterPro" id="IPR040223">
    <property type="entry name" value="PAR_bZIP"/>
</dbReference>
<dbReference type="GO" id="GO:0000978">
    <property type="term" value="F:RNA polymerase II cis-regulatory region sequence-specific DNA binding"/>
    <property type="evidence" value="ECO:0007669"/>
    <property type="project" value="TreeGrafter"/>
</dbReference>